<dbReference type="InterPro" id="IPR047922">
    <property type="entry name" value="FBXL6_F-box"/>
</dbReference>
<keyword evidence="5" id="KW-1185">Reference proteome</keyword>
<organism evidence="4 5">
    <name type="scientific">Nezara viridula</name>
    <name type="common">Southern green stink bug</name>
    <name type="synonym">Cimex viridulus</name>
    <dbReference type="NCBI Taxonomy" id="85310"/>
    <lineage>
        <taxon>Eukaryota</taxon>
        <taxon>Metazoa</taxon>
        <taxon>Ecdysozoa</taxon>
        <taxon>Arthropoda</taxon>
        <taxon>Hexapoda</taxon>
        <taxon>Insecta</taxon>
        <taxon>Pterygota</taxon>
        <taxon>Neoptera</taxon>
        <taxon>Paraneoptera</taxon>
        <taxon>Hemiptera</taxon>
        <taxon>Heteroptera</taxon>
        <taxon>Panheteroptera</taxon>
        <taxon>Pentatomomorpha</taxon>
        <taxon>Pentatomoidea</taxon>
        <taxon>Pentatomidae</taxon>
        <taxon>Pentatominae</taxon>
        <taxon>Nezara</taxon>
    </lineage>
</organism>
<dbReference type="SMART" id="SM00367">
    <property type="entry name" value="LRR_CC"/>
    <property type="match status" value="5"/>
</dbReference>
<dbReference type="Gene3D" id="3.80.10.10">
    <property type="entry name" value="Ribonuclease Inhibitor"/>
    <property type="match status" value="2"/>
</dbReference>
<dbReference type="SUPFAM" id="SSF52047">
    <property type="entry name" value="RNI-like"/>
    <property type="match status" value="1"/>
</dbReference>
<evidence type="ECO:0000256" key="2">
    <source>
        <dbReference type="SAM" id="MobiDB-lite"/>
    </source>
</evidence>
<dbReference type="InterPro" id="IPR006553">
    <property type="entry name" value="Leu-rich_rpt_Cys-con_subtyp"/>
</dbReference>
<dbReference type="Pfam" id="PF12937">
    <property type="entry name" value="F-box-like"/>
    <property type="match status" value="1"/>
</dbReference>
<dbReference type="EMBL" id="OV725077">
    <property type="protein sequence ID" value="CAH1389890.1"/>
    <property type="molecule type" value="Genomic_DNA"/>
</dbReference>
<dbReference type="SUPFAM" id="SSF81383">
    <property type="entry name" value="F-box domain"/>
    <property type="match status" value="1"/>
</dbReference>
<name>A0A9P0E4J3_NEZVI</name>
<dbReference type="InterPro" id="IPR036047">
    <property type="entry name" value="F-box-like_dom_sf"/>
</dbReference>
<protein>
    <recommendedName>
        <fullName evidence="3">F-box domain-containing protein</fullName>
    </recommendedName>
</protein>
<dbReference type="GO" id="GO:0019005">
    <property type="term" value="C:SCF ubiquitin ligase complex"/>
    <property type="evidence" value="ECO:0007669"/>
    <property type="project" value="InterPro"/>
</dbReference>
<dbReference type="OrthoDB" id="3134645at2759"/>
<evidence type="ECO:0000259" key="3">
    <source>
        <dbReference type="Pfam" id="PF12937"/>
    </source>
</evidence>
<dbReference type="InterPro" id="IPR001810">
    <property type="entry name" value="F-box_dom"/>
</dbReference>
<dbReference type="CDD" id="cd22119">
    <property type="entry name" value="F-box_FBXL6"/>
    <property type="match status" value="1"/>
</dbReference>
<feature type="region of interest" description="Disordered" evidence="2">
    <location>
        <begin position="222"/>
        <end position="248"/>
    </location>
</feature>
<dbReference type="AlphaFoldDB" id="A0A9P0E4J3"/>
<gene>
    <name evidence="4" type="ORF">NEZAVI_LOCUS1184</name>
</gene>
<evidence type="ECO:0000313" key="4">
    <source>
        <dbReference type="EMBL" id="CAH1389890.1"/>
    </source>
</evidence>
<dbReference type="PANTHER" id="PTHR13318">
    <property type="entry name" value="PARTNER OF PAIRED, ISOFORM B-RELATED"/>
    <property type="match status" value="1"/>
</dbReference>
<feature type="region of interest" description="Disordered" evidence="2">
    <location>
        <begin position="155"/>
        <end position="203"/>
    </location>
</feature>
<proteinExistence type="predicted"/>
<dbReference type="Gene3D" id="1.20.1280.50">
    <property type="match status" value="1"/>
</dbReference>
<accession>A0A9P0E4J3</accession>
<evidence type="ECO:0000256" key="1">
    <source>
        <dbReference type="ARBA" id="ARBA00022786"/>
    </source>
</evidence>
<dbReference type="GO" id="GO:0031146">
    <property type="term" value="P:SCF-dependent proteasomal ubiquitin-dependent protein catabolic process"/>
    <property type="evidence" value="ECO:0007669"/>
    <property type="project" value="TreeGrafter"/>
</dbReference>
<feature type="domain" description="F-box" evidence="3">
    <location>
        <begin position="258"/>
        <end position="307"/>
    </location>
</feature>
<feature type="compositionally biased region" description="Polar residues" evidence="2">
    <location>
        <begin position="155"/>
        <end position="182"/>
    </location>
</feature>
<keyword evidence="1" id="KW-0833">Ubl conjugation pathway</keyword>
<sequence length="684" mass="75685">MMDDRNGCFDHDDLFARLGAETDCLKDFILEPMQPLSVPSLLPTQPPPIPQISWNNGQIHYPTPIPNVDPLGLPHDDVLSLPHDGGLSLAHDPGLILPHEHCLNQPQDHVYPTEMETVPVTNGDCWSPAGFVGASPAGFTTASASERTVSSDCVSSETMCSPSEGTSDSPSGSKNVVNFETLETQKKRGRKKKSSEKKRHTTVATYHSQISPEQNGIILKIRKSMTEVPQKNRKRRQKESERYEEEYEEPEVQSGWGSHLPKLVLHKIFQMVTRTEGCVPFLVRVSRVCRLWREVAISPRLWQHVDLASTWVKDRAKNDLKFRWLCENRLALVHDLNIGGWEFDGIPTILDKLASSCGELRGLSLTGWQGLSAEHVKFLISHCPKLQRLDLSSINPEMGNPRSAVSMLSLVSLAQEMGERLTQLVLSDNKLSGIPQIVSALASCCPNLQVLDLSNVRTVSHTTVHLHIEKLQKGCPKLRVLRITNSELAIATVSLKEQSLSEGFPMLEELSVADTAGTMCAQPVIDDDSLQRILKSSHKLRLLDVRGCSRVTGNSLVRLPAWDLEHLFLSGCYVTRINDSGLELICQKWAHSLIEVDLAWSTATLPLDQAVAALASPDHSSPLRVLNLCGSSVNLDPVKSVLARCPMLSSLNLSSCRAMPRGIKRLYTGQALSQLRANMAKEQE</sequence>
<evidence type="ECO:0000313" key="5">
    <source>
        <dbReference type="Proteomes" id="UP001152798"/>
    </source>
</evidence>
<reference evidence="4" key="1">
    <citation type="submission" date="2022-01" db="EMBL/GenBank/DDBJ databases">
        <authorList>
            <person name="King R."/>
        </authorList>
    </citation>
    <scope>NUCLEOTIDE SEQUENCE</scope>
</reference>
<dbReference type="InterPro" id="IPR032675">
    <property type="entry name" value="LRR_dom_sf"/>
</dbReference>
<dbReference type="Proteomes" id="UP001152798">
    <property type="component" value="Chromosome 1"/>
</dbReference>
<feature type="compositionally biased region" description="Basic residues" evidence="2">
    <location>
        <begin position="187"/>
        <end position="201"/>
    </location>
</feature>